<dbReference type="EMBL" id="JAEHFV010000003">
    <property type="protein sequence ID" value="MBK0370196.1"/>
    <property type="molecule type" value="Genomic_DNA"/>
</dbReference>
<protein>
    <submittedName>
        <fullName evidence="3">DUF4957 domain-containing protein</fullName>
    </submittedName>
</protein>
<evidence type="ECO:0000259" key="2">
    <source>
        <dbReference type="Pfam" id="PF17161"/>
    </source>
</evidence>
<dbReference type="Pfam" id="PF17161">
    <property type="entry name" value="DUF5123"/>
    <property type="match status" value="1"/>
</dbReference>
<dbReference type="AlphaFoldDB" id="A0A934PL65"/>
<accession>A0A934PL65</accession>
<feature type="domain" description="DUF4957" evidence="1">
    <location>
        <begin position="273"/>
        <end position="403"/>
    </location>
</feature>
<dbReference type="InterPro" id="IPR011050">
    <property type="entry name" value="Pectin_lyase_fold/virulence"/>
</dbReference>
<sequence>MKNNYQFLNYNNFILAVFTLLLVVACNSSDDEVFEKTRLFGPVLNEDLHSEKNTIIVDIAKFKDAVAYTVEVSRDTFKTIEYTIQSDTNYVVINKQTVGQELFWNMLYQVRAKAHADDPAYDSNVSDFGSVRTQVFESILNSPSPYDVTDIAARVTWLPIGTAVTGIKVFAADDFRLENPLFPERAVTAQENQNGEAIVEGLSASTTYQIAIYSGEELRGWVNFTTRTPDLDPNAAGVIDLRNDENPNAVANALSTAPNNAIILVKRGITYNAPSVAIDKSVTIQAAYGFGEERAKLIFAGNFDVANGANVGHLRFVGLELRGTDWGGKYVMNMGQVSTLDEMSFEDCYITNFRGILRQKDKANVLNNYIINNCVIDSINGYGIVTVDNAAAKLNNMKLTNTSVNHSISVITSRNNFQSLLISDCSMANTPDTGATLINFRQSGQNNVANGINITNCIFGHSWDRATPDTFGIVGIAGLEQTSFQLLNNYTTKNFFFTKAEIPGFPIANYTNTQNDLWVDVSKNNFYIKDKGFNGKYDAGDPKFRDKL</sequence>
<name>A0A934PL65_9FLAO</name>
<evidence type="ECO:0000313" key="4">
    <source>
        <dbReference type="Proteomes" id="UP000609172"/>
    </source>
</evidence>
<dbReference type="RefSeq" id="WP_200106318.1">
    <property type="nucleotide sequence ID" value="NZ_JAEHFV010000003.1"/>
</dbReference>
<dbReference type="SUPFAM" id="SSF51126">
    <property type="entry name" value="Pectin lyase-like"/>
    <property type="match status" value="1"/>
</dbReference>
<feature type="domain" description="DUF5123" evidence="2">
    <location>
        <begin position="421"/>
        <end position="543"/>
    </location>
</feature>
<keyword evidence="4" id="KW-1185">Reference proteome</keyword>
<organism evidence="3 4">
    <name type="scientific">Flavobacterium agrisoli</name>
    <dbReference type="NCBI Taxonomy" id="2793066"/>
    <lineage>
        <taxon>Bacteria</taxon>
        <taxon>Pseudomonadati</taxon>
        <taxon>Bacteroidota</taxon>
        <taxon>Flavobacteriia</taxon>
        <taxon>Flavobacteriales</taxon>
        <taxon>Flavobacteriaceae</taxon>
        <taxon>Flavobacterium</taxon>
    </lineage>
</organism>
<reference evidence="3" key="1">
    <citation type="submission" date="2020-12" db="EMBL/GenBank/DDBJ databases">
        <title>Bacterial novel species Flavobacterium sp. SE-1-e isolated from soil.</title>
        <authorList>
            <person name="Jung H.-Y."/>
        </authorList>
    </citation>
    <scope>NUCLEOTIDE SEQUENCE</scope>
    <source>
        <strain evidence="3">SE-1-e</strain>
    </source>
</reference>
<proteinExistence type="predicted"/>
<dbReference type="InterPro" id="IPR033427">
    <property type="entry name" value="DUF5123"/>
</dbReference>
<dbReference type="PROSITE" id="PS51257">
    <property type="entry name" value="PROKAR_LIPOPROTEIN"/>
    <property type="match status" value="1"/>
</dbReference>
<dbReference type="Pfam" id="PF16318">
    <property type="entry name" value="DUF4957"/>
    <property type="match status" value="1"/>
</dbReference>
<dbReference type="Proteomes" id="UP000609172">
    <property type="component" value="Unassembled WGS sequence"/>
</dbReference>
<evidence type="ECO:0000313" key="3">
    <source>
        <dbReference type="EMBL" id="MBK0370196.1"/>
    </source>
</evidence>
<gene>
    <name evidence="3" type="ORF">I5M07_10125</name>
</gene>
<comment type="caution">
    <text evidence="3">The sequence shown here is derived from an EMBL/GenBank/DDBJ whole genome shotgun (WGS) entry which is preliminary data.</text>
</comment>
<evidence type="ECO:0000259" key="1">
    <source>
        <dbReference type="Pfam" id="PF16318"/>
    </source>
</evidence>
<dbReference type="InterPro" id="IPR032530">
    <property type="entry name" value="DUF4957"/>
</dbReference>